<evidence type="ECO:0000313" key="2">
    <source>
        <dbReference type="Proteomes" id="UP000830765"/>
    </source>
</evidence>
<protein>
    <submittedName>
        <fullName evidence="1">RNA dependent RNA polymerase</fullName>
    </submittedName>
</protein>
<proteinExistence type="predicted"/>
<name>A0ABX6FK19_9VIRU</name>
<keyword evidence="2" id="KW-1185">Reference proteome</keyword>
<dbReference type="EMBL" id="MN532604">
    <property type="protein sequence ID" value="QGY72547.1"/>
    <property type="molecule type" value="Genomic_RNA"/>
</dbReference>
<sequence length="696" mass="78460">MRSNSSLQVRARNIALRCVRSTDKDGIISRLERFTALLSDLFGVHLVVPTLQDNTVLKEFCSGLIEGSPHPWRETIRRLSSRSRLSVAASLFLFRKLVPSTKPNVESYVHKMAEPGPAPDQDFVNFCVRETQKLFPYGWDRSYVDKVLTSTLPLSACAEQGRQSGGSRGVDPEARWSRDDYVTTALTSGVKPDRCASVVCAVETGGKWRVITKPPKCDNLLRPLHQSLYDHLSKFPWLLRGDASPGRFRRFTPVPGETFVSGDYESATDNLCTPVQREILVTILRRCRNVPLGIREHAVDTLQSEIACADGIFIQQRGQLMGELLSFPLLCLVNYLTFKYSVPRDVPVKINGDDIVFRATPSEVSRWERCVGKSGLKLSVGKTMKSSRFFSLNSAFFDANLGGFVPFLRPRAVWSSKDRACEKIASLKSRFYSCGVGFGGDRKDLVRAFFITENRSYVMRTRRSLTRALEIDVGRGVLEGLDLWHRELYYLEQDSEPPLPSSSYATMRANDLPSGFSRVSPHWYPKQDIQEWSRQFAAETVVNAWEKPVLSDSDAEEKWWREHDQGCSSWTLSGWNQPLLRKMMKLTRSQMWRWLVCRRNDSVFGRLSFKRGVGVWRPDRNVVAVVQAGGEEKGKVELKLSVGTVWEDQGDEVLLRRTGPGTAVRLANGRVFFGPPPTFDSSLLQSGPVSAVVVPI</sequence>
<dbReference type="GeneID" id="80538707"/>
<organism evidence="1 2">
    <name type="scientific">Plasmopara viticola lesion associated ourmia-like virus 17</name>
    <dbReference type="NCBI Taxonomy" id="2686484"/>
    <lineage>
        <taxon>Viruses</taxon>
        <taxon>Riboviria</taxon>
        <taxon>Orthornavirae</taxon>
        <taxon>Lenarviricota</taxon>
        <taxon>Miaviricetes</taxon>
        <taxon>Ourlivirales</taxon>
        <taxon>Botourmiaviridae</taxon>
        <taxon>Magoulivirus</taxon>
        <taxon>Magoulivirus niplasmoparae</taxon>
    </lineage>
</organism>
<dbReference type="RefSeq" id="YP_010800217.1">
    <property type="nucleotide sequence ID" value="NC_076752.1"/>
</dbReference>
<reference evidence="1 2" key="1">
    <citation type="journal article" date="2020" name="Virus Evol.">
        <title>Analysis of the virome associated to grapevine downy mildew lesions reveals new mycovirus lineages.</title>
        <authorList>
            <person name="Chiapello M."/>
            <person name="Rodriguez-Romero J."/>
            <person name="Ayllon M.A."/>
            <person name="Turina M."/>
        </authorList>
    </citation>
    <scope>NUCLEOTIDE SEQUENCE [LARGE SCALE GENOMIC DNA]</scope>
    <source>
        <strain evidence="1">DMG-E_18335</strain>
    </source>
</reference>
<accession>A0ABX6FK19</accession>
<evidence type="ECO:0000313" key="1">
    <source>
        <dbReference type="EMBL" id="QGY72547.1"/>
    </source>
</evidence>
<dbReference type="Proteomes" id="UP000830765">
    <property type="component" value="Segment"/>
</dbReference>